<feature type="compositionally biased region" description="Basic residues" evidence="1">
    <location>
        <begin position="958"/>
        <end position="967"/>
    </location>
</feature>
<feature type="compositionally biased region" description="Basic and acidic residues" evidence="1">
    <location>
        <begin position="1451"/>
        <end position="1470"/>
    </location>
</feature>
<gene>
    <name evidence="2" type="ORF">GDO78_020270</name>
</gene>
<feature type="compositionally biased region" description="Basic and acidic residues" evidence="1">
    <location>
        <begin position="1258"/>
        <end position="1267"/>
    </location>
</feature>
<feature type="compositionally biased region" description="Acidic residues" evidence="1">
    <location>
        <begin position="292"/>
        <end position="301"/>
    </location>
</feature>
<feature type="compositionally biased region" description="Polar residues" evidence="1">
    <location>
        <begin position="1114"/>
        <end position="1123"/>
    </location>
</feature>
<name>A0A8J6EHY7_ELECQ</name>
<feature type="compositionally biased region" description="Basic and acidic residues" evidence="1">
    <location>
        <begin position="598"/>
        <end position="610"/>
    </location>
</feature>
<keyword evidence="3" id="KW-1185">Reference proteome</keyword>
<evidence type="ECO:0000256" key="1">
    <source>
        <dbReference type="SAM" id="MobiDB-lite"/>
    </source>
</evidence>
<feature type="compositionally biased region" description="Polar residues" evidence="1">
    <location>
        <begin position="1013"/>
        <end position="1025"/>
    </location>
</feature>
<feature type="compositionally biased region" description="Basic and acidic residues" evidence="1">
    <location>
        <begin position="1233"/>
        <end position="1250"/>
    </location>
</feature>
<reference evidence="2" key="1">
    <citation type="thesis" date="2020" institute="ProQuest LLC" country="789 East Eisenhower Parkway, Ann Arbor, MI, USA">
        <title>Comparative Genomics and Chromosome Evolution.</title>
        <authorList>
            <person name="Mudd A.B."/>
        </authorList>
    </citation>
    <scope>NUCLEOTIDE SEQUENCE</scope>
    <source>
        <strain evidence="2">HN-11 Male</strain>
        <tissue evidence="2">Kidney and liver</tissue>
    </source>
</reference>
<feature type="compositionally biased region" description="Acidic residues" evidence="1">
    <location>
        <begin position="256"/>
        <end position="267"/>
    </location>
</feature>
<feature type="compositionally biased region" description="Basic and acidic residues" evidence="1">
    <location>
        <begin position="1287"/>
        <end position="1326"/>
    </location>
</feature>
<feature type="compositionally biased region" description="Basic and acidic residues" evidence="1">
    <location>
        <begin position="232"/>
        <end position="255"/>
    </location>
</feature>
<feature type="compositionally biased region" description="Polar residues" evidence="1">
    <location>
        <begin position="1271"/>
        <end position="1281"/>
    </location>
</feature>
<proteinExistence type="predicted"/>
<feature type="compositionally biased region" description="Basic and acidic residues" evidence="1">
    <location>
        <begin position="1092"/>
        <end position="1113"/>
    </location>
</feature>
<feature type="region of interest" description="Disordered" evidence="1">
    <location>
        <begin position="651"/>
        <end position="678"/>
    </location>
</feature>
<feature type="region of interest" description="Disordered" evidence="1">
    <location>
        <begin position="690"/>
        <end position="1507"/>
    </location>
</feature>
<sequence length="1507" mass="164201">MSETHLPSLDLRCDSDADTSRRSSFVPSSQNISTPVLPVDQSKYDGRTLIAKGNEEMESIKTVNDEMKMRLAVEDNQEKEQQTVESMCGVPEPCVQVTVQEAPGTLKPEADALVQHNLSDTDVMLKEDDSGRSLGSGKAVFHMDSDTDVEEDETTGSELEKPKSCQAADIEESENNVSVPLTAPDSDSDTDVEGDQNIIKSKSNNEEMMSEPGKAEGTTGFGIDSDTDDDADIPKPAEKVDQDSRSDTKEQKDFNMDSDTDVEEDEPTAVVKEAESKETSLKETKDVFSVDSDTDVDEEVDGSSGNMTHGPQDNTAESKHVQEATGAESNTDDQIPAGQNVTLEPTNDEPNYKTDVVMAKDAAALHVDSDTDVDEEDGVPVTPGVEDVGVSESTTDGAKKDTETTEGAAELHVDSDTDVEEGDGSSVSRQEEDKMGTSGVQEEVEVKDQKSSVSTTNEIVTVSKISTEDSKNVPTEIRMEEDETQKSDSECTDLETMATQCYLEPQETDLPDEEEATQAFIMSSTWAEPEPFKRPANPLAVLQISSVTLNTSTEESDENAEAETQAFCIEAEMRRPRDSGTPEPAERRINEAIQSSGSEEKAQEEVHQLSHETLSPDATQPISQCLSERPSPEAGTWLHLKRDVPASVWMTGVQQVGDSTKLEGGDEAEDATQADDPSLKLELEATQSFVVEDPSVQKPPAQTLTPVMPAADEKPQERTEQPSSEATDDDDATQAYSLDVPGSEDGTKQACSLSETAGDGATQAAKEGDSTQAVNPSVPSAEVVAPETRGEEKLSSRRGLRRKKTQEPSQNLLTSSGTEELPDKASAGPGPDKASAGPGPDKASAGPGPDKASADKASAGPGPDKASAGPGPDKASAGPGPVMKDPDKQSAGEPQRSESETKQVPEEKGVRRGGRRSAVPQAKTVAKEEVLVAATSRKRTSKISEVEPSTSGTEEQRGRKRDSRKSAIKVVKGLKEEHEQPGSNTEEFTDSLASPEEIRSTTSEVDNKGDMVVQTSKESVDQTSLENEDLSCTDASMSSTVIESKELMDSSHYAKTEPDSHQINPRERPARNKRKVPTKLKNQDAGETESINVEKDIEGRNLRTTQEKEKSKPTSETPQVTEKNNGRKATRKSRVKPSEPESDQDEDATASITEENKKTEGVSPTEPVSGNEKSRRAQRSLNEESKESENIQESKRRTRRGANVQDVQPKDKGQRNLEDMPESSNVPRRTRNSSKEETIKTEQEEKEDVRKSRRTQKNLKEEQKTEDTAGAQETSGDAQTSRRPRRECRGGEDNEVKEESVKEATSRRTRQPKKEEAVKLEEDQAKKSRTRSSTSAEGTTEGTRKESFVEEEKAGTVRKKSTQKTRNLTDEEKDLKQTEENPKTQRRSGTRAKTSENSKLYGETEESDRSSPSQETPKPAVGRSRRASKMEDAPPVSTPSTSRKRGQVTKVEVEVKRKKSDDAEEQEKSGMVETPKSRRGRPRKLVTEAETVPVSENGLHICEQSLK</sequence>
<organism evidence="2 3">
    <name type="scientific">Eleutherodactylus coqui</name>
    <name type="common">Puerto Rican coqui</name>
    <dbReference type="NCBI Taxonomy" id="57060"/>
    <lineage>
        <taxon>Eukaryota</taxon>
        <taxon>Metazoa</taxon>
        <taxon>Chordata</taxon>
        <taxon>Craniata</taxon>
        <taxon>Vertebrata</taxon>
        <taxon>Euteleostomi</taxon>
        <taxon>Amphibia</taxon>
        <taxon>Batrachia</taxon>
        <taxon>Anura</taxon>
        <taxon>Neobatrachia</taxon>
        <taxon>Hyloidea</taxon>
        <taxon>Eleutherodactylidae</taxon>
        <taxon>Eleutherodactylinae</taxon>
        <taxon>Eleutherodactylus</taxon>
        <taxon>Eleutherodactylus</taxon>
    </lineage>
</organism>
<dbReference type="OrthoDB" id="552194at2759"/>
<evidence type="ECO:0000313" key="2">
    <source>
        <dbReference type="EMBL" id="KAG9469539.1"/>
    </source>
</evidence>
<feature type="region of interest" description="Disordered" evidence="1">
    <location>
        <begin position="551"/>
        <end position="639"/>
    </location>
</feature>
<feature type="compositionally biased region" description="Polar residues" evidence="1">
    <location>
        <begin position="305"/>
        <end position="315"/>
    </location>
</feature>
<protein>
    <submittedName>
        <fullName evidence="2">Uncharacterized protein</fullName>
    </submittedName>
</protein>
<evidence type="ECO:0000313" key="3">
    <source>
        <dbReference type="Proteomes" id="UP000770717"/>
    </source>
</evidence>
<dbReference type="EMBL" id="WNTK01000493">
    <property type="protein sequence ID" value="KAG9469539.1"/>
    <property type="molecule type" value="Genomic_DNA"/>
</dbReference>
<feature type="compositionally biased region" description="Low complexity" evidence="1">
    <location>
        <begin position="1331"/>
        <end position="1341"/>
    </location>
</feature>
<feature type="compositionally biased region" description="Basic and acidic residues" evidence="1">
    <location>
        <begin position="397"/>
        <end position="415"/>
    </location>
</feature>
<feature type="compositionally biased region" description="Basic and acidic residues" evidence="1">
    <location>
        <begin position="1208"/>
        <end position="1218"/>
    </location>
</feature>
<feature type="region of interest" description="Disordered" evidence="1">
    <location>
        <begin position="126"/>
        <end position="491"/>
    </location>
</feature>
<dbReference type="Proteomes" id="UP000770717">
    <property type="component" value="Unassembled WGS sequence"/>
</dbReference>
<feature type="compositionally biased region" description="Basic and acidic residues" evidence="1">
    <location>
        <begin position="884"/>
        <end position="910"/>
    </location>
</feature>
<comment type="caution">
    <text evidence="2">The sequence shown here is derived from an EMBL/GenBank/DDBJ whole genome shotgun (WGS) entry which is preliminary data.</text>
</comment>
<feature type="compositionally biased region" description="Basic and acidic residues" evidence="1">
    <location>
        <begin position="571"/>
        <end position="590"/>
    </location>
</feature>
<feature type="compositionally biased region" description="Basic residues" evidence="1">
    <location>
        <begin position="1126"/>
        <end position="1135"/>
    </location>
</feature>
<feature type="compositionally biased region" description="Polar residues" evidence="1">
    <location>
        <begin position="327"/>
        <end position="349"/>
    </location>
</feature>
<feature type="compositionally biased region" description="Basic and acidic residues" evidence="1">
    <location>
        <begin position="711"/>
        <end position="720"/>
    </location>
</feature>
<accession>A0A8J6EHY7</accession>
<feature type="compositionally biased region" description="Acidic residues" evidence="1">
    <location>
        <begin position="146"/>
        <end position="155"/>
    </location>
</feature>
<feature type="compositionally biased region" description="Polar residues" evidence="1">
    <location>
        <begin position="807"/>
        <end position="818"/>
    </location>
</feature>
<feature type="compositionally biased region" description="Basic and acidic residues" evidence="1">
    <location>
        <begin position="1367"/>
        <end position="1383"/>
    </location>
</feature>
<feature type="region of interest" description="Disordered" evidence="1">
    <location>
        <begin position="1"/>
        <end position="40"/>
    </location>
</feature>
<feature type="compositionally biased region" description="Basic and acidic residues" evidence="1">
    <location>
        <begin position="1043"/>
        <end position="1070"/>
    </location>
</feature>
<feature type="compositionally biased region" description="Basic and acidic residues" evidence="1">
    <location>
        <begin position="272"/>
        <end position="288"/>
    </location>
</feature>
<feature type="compositionally biased region" description="Basic and acidic residues" evidence="1">
    <location>
        <begin position="1181"/>
        <end position="1195"/>
    </location>
</feature>
<feature type="compositionally biased region" description="Polar residues" evidence="1">
    <location>
        <begin position="1033"/>
        <end position="1042"/>
    </location>
</feature>
<feature type="compositionally biased region" description="Polar residues" evidence="1">
    <location>
        <begin position="611"/>
        <end position="626"/>
    </location>
</feature>
<feature type="compositionally biased region" description="Polar residues" evidence="1">
    <location>
        <begin position="451"/>
        <end position="465"/>
    </location>
</feature>
<feature type="compositionally biased region" description="Basic and acidic residues" evidence="1">
    <location>
        <begin position="1342"/>
        <end position="1355"/>
    </location>
</feature>
<feature type="compositionally biased region" description="Basic and acidic residues" evidence="1">
    <location>
        <begin position="11"/>
        <end position="21"/>
    </location>
</feature>
<feature type="compositionally biased region" description="Polar residues" evidence="1">
    <location>
        <begin position="22"/>
        <end position="34"/>
    </location>
</feature>